<dbReference type="SUPFAM" id="SSF88946">
    <property type="entry name" value="Sigma2 domain of RNA polymerase sigma factors"/>
    <property type="match status" value="1"/>
</dbReference>
<keyword evidence="4" id="KW-0238">DNA-binding</keyword>
<proteinExistence type="inferred from homology"/>
<dbReference type="InterPro" id="IPR007627">
    <property type="entry name" value="RNA_pol_sigma70_r2"/>
</dbReference>
<feature type="domain" description="RNA polymerase sigma factor 70 region 4 type 2" evidence="7">
    <location>
        <begin position="117"/>
        <end position="169"/>
    </location>
</feature>
<feature type="domain" description="RNA polymerase sigma-70 region 2" evidence="6">
    <location>
        <begin position="33"/>
        <end position="89"/>
    </location>
</feature>
<protein>
    <submittedName>
        <fullName evidence="8">Sigma-70 family RNA polymerase sigma factor</fullName>
    </submittedName>
</protein>
<dbReference type="Pfam" id="PF04542">
    <property type="entry name" value="Sigma70_r2"/>
    <property type="match status" value="1"/>
</dbReference>
<organism evidence="8 9">
    <name type="scientific">Lawsonibacter faecis</name>
    <dbReference type="NCBI Taxonomy" id="2763052"/>
    <lineage>
        <taxon>Bacteria</taxon>
        <taxon>Bacillati</taxon>
        <taxon>Bacillota</taxon>
        <taxon>Clostridia</taxon>
        <taxon>Eubacteriales</taxon>
        <taxon>Oscillospiraceae</taxon>
        <taxon>Lawsonibacter</taxon>
    </lineage>
</organism>
<dbReference type="RefSeq" id="WP_155149616.1">
    <property type="nucleotide sequence ID" value="NZ_JACOPQ010000008.1"/>
</dbReference>
<dbReference type="AlphaFoldDB" id="A0A8J6JCH3"/>
<dbReference type="GO" id="GO:0003677">
    <property type="term" value="F:DNA binding"/>
    <property type="evidence" value="ECO:0007669"/>
    <property type="project" value="UniProtKB-KW"/>
</dbReference>
<evidence type="ECO:0000259" key="6">
    <source>
        <dbReference type="Pfam" id="PF04542"/>
    </source>
</evidence>
<dbReference type="Gene3D" id="1.10.10.10">
    <property type="entry name" value="Winged helix-like DNA-binding domain superfamily/Winged helix DNA-binding domain"/>
    <property type="match status" value="1"/>
</dbReference>
<dbReference type="InterPro" id="IPR013249">
    <property type="entry name" value="RNA_pol_sigma70_r4_t2"/>
</dbReference>
<dbReference type="InterPro" id="IPR039425">
    <property type="entry name" value="RNA_pol_sigma-70-like"/>
</dbReference>
<evidence type="ECO:0000256" key="2">
    <source>
        <dbReference type="ARBA" id="ARBA00023015"/>
    </source>
</evidence>
<evidence type="ECO:0000256" key="3">
    <source>
        <dbReference type="ARBA" id="ARBA00023082"/>
    </source>
</evidence>
<dbReference type="InterPro" id="IPR013325">
    <property type="entry name" value="RNA_pol_sigma_r2"/>
</dbReference>
<gene>
    <name evidence="8" type="ORF">H8S62_11160</name>
</gene>
<reference evidence="8" key="1">
    <citation type="submission" date="2020-08" db="EMBL/GenBank/DDBJ databases">
        <title>Genome public.</title>
        <authorList>
            <person name="Liu C."/>
            <person name="Sun Q."/>
        </authorList>
    </citation>
    <scope>NUCLEOTIDE SEQUENCE</scope>
    <source>
        <strain evidence="8">NSJ-52</strain>
    </source>
</reference>
<dbReference type="NCBIfam" id="TIGR02937">
    <property type="entry name" value="sigma70-ECF"/>
    <property type="match status" value="1"/>
</dbReference>
<dbReference type="GO" id="GO:0006352">
    <property type="term" value="P:DNA-templated transcription initiation"/>
    <property type="evidence" value="ECO:0007669"/>
    <property type="project" value="InterPro"/>
</dbReference>
<dbReference type="Gene3D" id="1.10.1740.10">
    <property type="match status" value="1"/>
</dbReference>
<name>A0A8J6JCH3_9FIRM</name>
<keyword evidence="2" id="KW-0805">Transcription regulation</keyword>
<accession>A0A8J6JCH3</accession>
<keyword evidence="5" id="KW-0804">Transcription</keyword>
<keyword evidence="3" id="KW-0731">Sigma factor</keyword>
<evidence type="ECO:0000313" key="9">
    <source>
        <dbReference type="Proteomes" id="UP000607645"/>
    </source>
</evidence>
<keyword evidence="9" id="KW-1185">Reference proteome</keyword>
<dbReference type="Proteomes" id="UP000607645">
    <property type="component" value="Unassembled WGS sequence"/>
</dbReference>
<evidence type="ECO:0000259" key="7">
    <source>
        <dbReference type="Pfam" id="PF08281"/>
    </source>
</evidence>
<evidence type="ECO:0000256" key="4">
    <source>
        <dbReference type="ARBA" id="ARBA00023125"/>
    </source>
</evidence>
<dbReference type="Pfam" id="PF08281">
    <property type="entry name" value="Sigma70_r4_2"/>
    <property type="match status" value="1"/>
</dbReference>
<dbReference type="InterPro" id="IPR014284">
    <property type="entry name" value="RNA_pol_sigma-70_dom"/>
</dbReference>
<dbReference type="InterPro" id="IPR036388">
    <property type="entry name" value="WH-like_DNA-bd_sf"/>
</dbReference>
<dbReference type="PANTHER" id="PTHR43133">
    <property type="entry name" value="RNA POLYMERASE ECF-TYPE SIGMA FACTO"/>
    <property type="match status" value="1"/>
</dbReference>
<dbReference type="InterPro" id="IPR013324">
    <property type="entry name" value="RNA_pol_sigma_r3/r4-like"/>
</dbReference>
<comment type="similarity">
    <text evidence="1">Belongs to the sigma-70 factor family. ECF subfamily.</text>
</comment>
<dbReference type="EMBL" id="JACOPQ010000008">
    <property type="protein sequence ID" value="MBC5737563.1"/>
    <property type="molecule type" value="Genomic_DNA"/>
</dbReference>
<dbReference type="PANTHER" id="PTHR43133:SF8">
    <property type="entry name" value="RNA POLYMERASE SIGMA FACTOR HI_1459-RELATED"/>
    <property type="match status" value="1"/>
</dbReference>
<dbReference type="GO" id="GO:0016987">
    <property type="term" value="F:sigma factor activity"/>
    <property type="evidence" value="ECO:0007669"/>
    <property type="project" value="UniProtKB-KW"/>
</dbReference>
<evidence type="ECO:0000256" key="5">
    <source>
        <dbReference type="ARBA" id="ARBA00023163"/>
    </source>
</evidence>
<evidence type="ECO:0000256" key="1">
    <source>
        <dbReference type="ARBA" id="ARBA00010641"/>
    </source>
</evidence>
<sequence>MEEKKLVERLQKRSRSALERAIDRYTPYVGVTVWRVLGGTASREDLEEVVSDVFLSLWLHAGELDADQGLRPWLGTVARNRAIDRLRARPAPLPLSEADAAPGPSPEEAACDRDQAEQLWRAVEALGEPDTTLFLRYYYYGDKLGDIAAALGLKLPAARARLSRGRKKLKLLLTEGGDALWTQG</sequence>
<evidence type="ECO:0000313" key="8">
    <source>
        <dbReference type="EMBL" id="MBC5737563.1"/>
    </source>
</evidence>
<dbReference type="SUPFAM" id="SSF88659">
    <property type="entry name" value="Sigma3 and sigma4 domains of RNA polymerase sigma factors"/>
    <property type="match status" value="1"/>
</dbReference>
<comment type="caution">
    <text evidence="8">The sequence shown here is derived from an EMBL/GenBank/DDBJ whole genome shotgun (WGS) entry which is preliminary data.</text>
</comment>